<dbReference type="Proteomes" id="UP001589576">
    <property type="component" value="Unassembled WGS sequence"/>
</dbReference>
<evidence type="ECO:0000313" key="1">
    <source>
        <dbReference type="EMBL" id="MFB9088119.1"/>
    </source>
</evidence>
<protein>
    <submittedName>
        <fullName evidence="1">DUF6929 family protein</fullName>
    </submittedName>
</protein>
<name>A0ABV5GAH4_9FLAO</name>
<keyword evidence="2" id="KW-1185">Reference proteome</keyword>
<dbReference type="InterPro" id="IPR053851">
    <property type="entry name" value="DUF6929"/>
</dbReference>
<dbReference type="Pfam" id="PF22000">
    <property type="entry name" value="DUF6929"/>
    <property type="match status" value="1"/>
</dbReference>
<dbReference type="EMBL" id="JBHMFB010000001">
    <property type="protein sequence ID" value="MFB9088119.1"/>
    <property type="molecule type" value="Genomic_DNA"/>
</dbReference>
<sequence length="273" mass="31058">MEKFQLSAFTTIKGIGATSGIVFQDNSLFIVSDNSTFLYQYNINDKTLKKLKLFENSQENIAKKDKADFEAITLFDNKLYLFGSGSTKKRDVRVTFTLENKEVKEKSLAKIYKRLRDTISLAEDELNIEGAIITKTIIYYFQRGNGVNAQNGVFSYDKKNKTVEFVLTTLPKINKIEATFTDAILIDETIYFLAAAENTSSTYDDGEVMGSIIGTIDFKTMKLKNYIQISDKHKFEGLTLYKKTATEIELLLCEDNDSEELVSTIYKLVLKNQ</sequence>
<dbReference type="RefSeq" id="WP_290285563.1">
    <property type="nucleotide sequence ID" value="NZ_JAUFQN010000019.1"/>
</dbReference>
<reference evidence="1 2" key="1">
    <citation type="submission" date="2024-09" db="EMBL/GenBank/DDBJ databases">
        <authorList>
            <person name="Sun Q."/>
            <person name="Mori K."/>
        </authorList>
    </citation>
    <scope>NUCLEOTIDE SEQUENCE [LARGE SCALE GENOMIC DNA]</scope>
    <source>
        <strain evidence="1 2">CECT 8460</strain>
    </source>
</reference>
<organism evidence="1 2">
    <name type="scientific">Flavobacterium paronense</name>
    <dbReference type="NCBI Taxonomy" id="1392775"/>
    <lineage>
        <taxon>Bacteria</taxon>
        <taxon>Pseudomonadati</taxon>
        <taxon>Bacteroidota</taxon>
        <taxon>Flavobacteriia</taxon>
        <taxon>Flavobacteriales</taxon>
        <taxon>Flavobacteriaceae</taxon>
        <taxon>Flavobacterium</taxon>
    </lineage>
</organism>
<proteinExistence type="predicted"/>
<accession>A0ABV5GAH4</accession>
<evidence type="ECO:0000313" key="2">
    <source>
        <dbReference type="Proteomes" id="UP001589576"/>
    </source>
</evidence>
<gene>
    <name evidence="1" type="ORF">ACFFUU_00735</name>
</gene>
<comment type="caution">
    <text evidence="1">The sequence shown here is derived from an EMBL/GenBank/DDBJ whole genome shotgun (WGS) entry which is preliminary data.</text>
</comment>